<accession>A0ABT7R1Y6</accession>
<protein>
    <recommendedName>
        <fullName evidence="4">NADH dehydrogenase subunit 2</fullName>
    </recommendedName>
</protein>
<dbReference type="PROSITE" id="PS51257">
    <property type="entry name" value="PROKAR_LIPOPROTEIN"/>
    <property type="match status" value="1"/>
</dbReference>
<dbReference type="EMBL" id="JAUCFG010000001">
    <property type="protein sequence ID" value="MDM5436679.1"/>
    <property type="molecule type" value="Genomic_DNA"/>
</dbReference>
<dbReference type="Proteomes" id="UP001224139">
    <property type="component" value="Unassembled WGS sequence"/>
</dbReference>
<feature type="region of interest" description="Disordered" evidence="1">
    <location>
        <begin position="175"/>
        <end position="203"/>
    </location>
</feature>
<organism evidence="2 3">
    <name type="scientific">Bacillus hominis</name>
    <dbReference type="NCBI Taxonomy" id="2817478"/>
    <lineage>
        <taxon>Bacteria</taxon>
        <taxon>Bacillati</taxon>
        <taxon>Bacillota</taxon>
        <taxon>Bacilli</taxon>
        <taxon>Bacillales</taxon>
        <taxon>Bacillaceae</taxon>
        <taxon>Bacillus</taxon>
        <taxon>Bacillus cereus group</taxon>
    </lineage>
</organism>
<gene>
    <name evidence="2" type="ORF">QUG02_00250</name>
</gene>
<evidence type="ECO:0000313" key="3">
    <source>
        <dbReference type="Proteomes" id="UP001224139"/>
    </source>
</evidence>
<dbReference type="RefSeq" id="WP_289357765.1">
    <property type="nucleotide sequence ID" value="NZ_JAUCFG010000001.1"/>
</dbReference>
<name>A0ABT7R1Y6_9BACI</name>
<reference evidence="2 3" key="1">
    <citation type="submission" date="2023-06" db="EMBL/GenBank/DDBJ databases">
        <title>Comparative genomics of Bacillaceae isolates and their secondary metabolite potential.</title>
        <authorList>
            <person name="Song L."/>
            <person name="Nielsen L.J."/>
            <person name="Mohite O."/>
            <person name="Xu X."/>
            <person name="Weber T."/>
            <person name="Kovacs A.T."/>
        </authorList>
    </citation>
    <scope>NUCLEOTIDE SEQUENCE [LARGE SCALE GENOMIC DNA]</scope>
    <source>
        <strain evidence="2 3">DX2.1</strain>
    </source>
</reference>
<sequence length="283" mass="31616">MKRIILTIITAMLVLAGCGGPEHTTENLDSIVFEIPKDKEIKKHLISATYKEVEKSDQNDENPYYYYDIVVYLNDSFDNLQPKEQYEYLVSIGKIIKKQSGTPQGKDGEGELYCGKGVKCELLNVVLKTEKHEYYANYDLPGLIGEWLHLDDKDKSVAENNIIYDASAKDGKYIKPVKPDTINKPESSNPSPSTSTSSSANEEVEKIRIATGRDWVKLSFDDKFIYVQTVIESMKSSGRSVTADAYWFIDALNAYYGGGEEATISDKIIDIMAMSGVAGDVIK</sequence>
<keyword evidence="3" id="KW-1185">Reference proteome</keyword>
<feature type="compositionally biased region" description="Low complexity" evidence="1">
    <location>
        <begin position="187"/>
        <end position="199"/>
    </location>
</feature>
<proteinExistence type="predicted"/>
<comment type="caution">
    <text evidence="2">The sequence shown here is derived from an EMBL/GenBank/DDBJ whole genome shotgun (WGS) entry which is preliminary data.</text>
</comment>
<evidence type="ECO:0008006" key="4">
    <source>
        <dbReference type="Google" id="ProtNLM"/>
    </source>
</evidence>
<evidence type="ECO:0000256" key="1">
    <source>
        <dbReference type="SAM" id="MobiDB-lite"/>
    </source>
</evidence>
<evidence type="ECO:0000313" key="2">
    <source>
        <dbReference type="EMBL" id="MDM5436679.1"/>
    </source>
</evidence>